<dbReference type="EMBL" id="FPAS01000001">
    <property type="protein sequence ID" value="SFT38423.1"/>
    <property type="molecule type" value="Genomic_DNA"/>
</dbReference>
<evidence type="ECO:0000313" key="2">
    <source>
        <dbReference type="Proteomes" id="UP000236454"/>
    </source>
</evidence>
<proteinExistence type="predicted"/>
<dbReference type="Proteomes" id="UP000236454">
    <property type="component" value="Unassembled WGS sequence"/>
</dbReference>
<organism evidence="1 2">
    <name type="scientific">Lishizhenia tianjinensis</name>
    <dbReference type="NCBI Taxonomy" id="477690"/>
    <lineage>
        <taxon>Bacteria</taxon>
        <taxon>Pseudomonadati</taxon>
        <taxon>Bacteroidota</taxon>
        <taxon>Flavobacteriia</taxon>
        <taxon>Flavobacteriales</taxon>
        <taxon>Crocinitomicaceae</taxon>
        <taxon>Lishizhenia</taxon>
    </lineage>
</organism>
<keyword evidence="2" id="KW-1185">Reference proteome</keyword>
<gene>
    <name evidence="1" type="ORF">SAMN05216474_0251</name>
</gene>
<dbReference type="OrthoDB" id="1467715at2"/>
<dbReference type="RefSeq" id="WP_090245457.1">
    <property type="nucleotide sequence ID" value="NZ_FPAS01000001.1"/>
</dbReference>
<accession>A0A1I6XJZ2</accession>
<evidence type="ECO:0000313" key="1">
    <source>
        <dbReference type="EMBL" id="SFT38423.1"/>
    </source>
</evidence>
<protein>
    <submittedName>
        <fullName evidence="1">Uncharacterized protein</fullName>
    </submittedName>
</protein>
<dbReference type="AlphaFoldDB" id="A0A1I6XJZ2"/>
<dbReference type="STRING" id="477690.SAMN05216474_0251"/>
<reference evidence="1 2" key="1">
    <citation type="submission" date="2016-10" db="EMBL/GenBank/DDBJ databases">
        <authorList>
            <person name="de Groot N.N."/>
        </authorList>
    </citation>
    <scope>NUCLEOTIDE SEQUENCE [LARGE SCALE GENOMIC DNA]</scope>
    <source>
        <strain evidence="1 2">CGMCC 1.7005</strain>
    </source>
</reference>
<sequence length="130" mass="14745">MKHYNCPYCHAYLNAAGYIALGVKKPHGNSGVILLSEEIGDYTTKINPKLDIHEGELTHFHCPSCTESLHLPSDERLVRILKTDSNGVEHTVIFSAINGERSTYLISDERQLTFGEHALKFMDPEWYLKL</sequence>
<name>A0A1I6XJZ2_9FLAO</name>